<dbReference type="Pfam" id="PF00035">
    <property type="entry name" value="dsrm"/>
    <property type="match status" value="1"/>
</dbReference>
<dbReference type="GeneID" id="40725088"/>
<dbReference type="Gene3D" id="3.30.160.20">
    <property type="match status" value="1"/>
</dbReference>
<dbReference type="SUPFAM" id="SSF54768">
    <property type="entry name" value="dsRNA-binding domain-like"/>
    <property type="match status" value="1"/>
</dbReference>
<dbReference type="Proteomes" id="UP000306050">
    <property type="component" value="Chromosome SGRAM_13"/>
</dbReference>
<name>A0A4U7L161_9BASI</name>
<dbReference type="RefSeq" id="XP_029740937.1">
    <property type="nucleotide sequence ID" value="XM_029882792.1"/>
</dbReference>
<organism evidence="2 3">
    <name type="scientific">Sporisorium graminicola</name>
    <dbReference type="NCBI Taxonomy" id="280036"/>
    <lineage>
        <taxon>Eukaryota</taxon>
        <taxon>Fungi</taxon>
        <taxon>Dikarya</taxon>
        <taxon>Basidiomycota</taxon>
        <taxon>Ustilaginomycotina</taxon>
        <taxon>Ustilaginomycetes</taxon>
        <taxon>Ustilaginales</taxon>
        <taxon>Ustilaginaceae</taxon>
        <taxon>Sporisorium</taxon>
    </lineage>
</organism>
<dbReference type="SMART" id="SM00358">
    <property type="entry name" value="DSRM"/>
    <property type="match status" value="1"/>
</dbReference>
<dbReference type="CDD" id="cd00048">
    <property type="entry name" value="DSRM_SF"/>
    <property type="match status" value="1"/>
</dbReference>
<comment type="caution">
    <text evidence="2">The sequence shown here is derived from an EMBL/GenBank/DDBJ whole genome shotgun (WGS) entry which is preliminary data.</text>
</comment>
<evidence type="ECO:0000313" key="3">
    <source>
        <dbReference type="Proteomes" id="UP000306050"/>
    </source>
</evidence>
<dbReference type="AlphaFoldDB" id="A0A4U7L161"/>
<keyword evidence="3" id="KW-1185">Reference proteome</keyword>
<sequence>MIKPDITQHARTSANLAAAGGKTIPEYLEGAFPHKHTSDAVAVASIPASACVPDPVDGATAAAPEKLKTFDEEVLGYPLEGPPEVPFYIKFKGKGKGRPVMYDFDRSSVAQVYEYAVQMSVPEPVFSHITSGAAHMRSFEVTVSFHGLRGTHTAGSIKKAKELACASLIEAMLARNRDESKLSA</sequence>
<dbReference type="InterPro" id="IPR014720">
    <property type="entry name" value="dsRBD_dom"/>
</dbReference>
<dbReference type="EMBL" id="SRRM01000006">
    <property type="protein sequence ID" value="TKY88952.1"/>
    <property type="molecule type" value="Genomic_DNA"/>
</dbReference>
<protein>
    <recommendedName>
        <fullName evidence="1">DRBM domain-containing protein</fullName>
    </recommendedName>
</protein>
<evidence type="ECO:0000259" key="1">
    <source>
        <dbReference type="SMART" id="SM00358"/>
    </source>
</evidence>
<proteinExistence type="predicted"/>
<reference evidence="2 3" key="1">
    <citation type="submission" date="2019-05" db="EMBL/GenBank/DDBJ databases">
        <title>Sporisorium graminicola CBS 10092 draft sequencing and annotation.</title>
        <authorList>
            <person name="Solano-Gonzalez S."/>
            <person name="Caddick M.X."/>
            <person name="Darby A."/>
        </authorList>
    </citation>
    <scope>NUCLEOTIDE SEQUENCE [LARGE SCALE GENOMIC DNA]</scope>
    <source>
        <strain evidence="2 3">CBS 10092</strain>
    </source>
</reference>
<feature type="domain" description="DRBM" evidence="1">
    <location>
        <begin position="108"/>
        <end position="173"/>
    </location>
</feature>
<evidence type="ECO:0000313" key="2">
    <source>
        <dbReference type="EMBL" id="TKY88952.1"/>
    </source>
</evidence>
<accession>A0A4U7L161</accession>
<dbReference type="OrthoDB" id="2555303at2759"/>
<dbReference type="KEGG" id="sgra:EX895_002193"/>
<gene>
    <name evidence="2" type="ORF">EX895_002193</name>
</gene>